<dbReference type="RefSeq" id="XP_024582606.1">
    <property type="nucleotide sequence ID" value="XM_024717071.1"/>
</dbReference>
<evidence type="ECO:0000313" key="2">
    <source>
        <dbReference type="Proteomes" id="UP000054928"/>
    </source>
</evidence>
<dbReference type="EMBL" id="CCYD01002047">
    <property type="protein sequence ID" value="CEG46237.1"/>
    <property type="molecule type" value="Genomic_DNA"/>
</dbReference>
<evidence type="ECO:0000313" key="1">
    <source>
        <dbReference type="EMBL" id="CEG46237.1"/>
    </source>
</evidence>
<proteinExistence type="predicted"/>
<dbReference type="AlphaFoldDB" id="A0A0P1AZG2"/>
<dbReference type="Proteomes" id="UP000054928">
    <property type="component" value="Unassembled WGS sequence"/>
</dbReference>
<reference evidence="2" key="1">
    <citation type="submission" date="2014-09" db="EMBL/GenBank/DDBJ databases">
        <authorList>
            <person name="Sharma Rahul"/>
            <person name="Thines Marco"/>
        </authorList>
    </citation>
    <scope>NUCLEOTIDE SEQUENCE [LARGE SCALE GENOMIC DNA]</scope>
</reference>
<accession>A0A0P1AZG2</accession>
<dbReference type="GeneID" id="36397706"/>
<sequence length="58" mass="6403">MTGDAKREIEFSFIPGMTAVFRATGIKLMRVGCSVFEPEATRTSKTSTCDKFDPVDLI</sequence>
<keyword evidence="2" id="KW-1185">Reference proteome</keyword>
<organism evidence="1 2">
    <name type="scientific">Plasmopara halstedii</name>
    <name type="common">Downy mildew of sunflower</name>
    <dbReference type="NCBI Taxonomy" id="4781"/>
    <lineage>
        <taxon>Eukaryota</taxon>
        <taxon>Sar</taxon>
        <taxon>Stramenopiles</taxon>
        <taxon>Oomycota</taxon>
        <taxon>Peronosporomycetes</taxon>
        <taxon>Peronosporales</taxon>
        <taxon>Peronosporaceae</taxon>
        <taxon>Plasmopara</taxon>
    </lineage>
</organism>
<name>A0A0P1AZG2_PLAHL</name>
<protein>
    <submittedName>
        <fullName evidence="1">Uncharacterized protein</fullName>
    </submittedName>
</protein>